<dbReference type="AlphaFoldDB" id="A0A8T2K6I6"/>
<evidence type="ECO:0000313" key="1">
    <source>
        <dbReference type="EMBL" id="KAG8452819.1"/>
    </source>
</evidence>
<evidence type="ECO:0000313" key="2">
    <source>
        <dbReference type="Proteomes" id="UP000812440"/>
    </source>
</evidence>
<accession>A0A8T2K6I6</accession>
<dbReference type="EMBL" id="JAACNH010000002">
    <property type="protein sequence ID" value="KAG8452819.1"/>
    <property type="molecule type" value="Genomic_DNA"/>
</dbReference>
<reference evidence="1" key="1">
    <citation type="thesis" date="2020" institute="ProQuest LLC" country="789 East Eisenhower Parkway, Ann Arbor, MI, USA">
        <title>Comparative Genomics and Chromosome Evolution.</title>
        <authorList>
            <person name="Mudd A.B."/>
        </authorList>
    </citation>
    <scope>NUCLEOTIDE SEQUENCE</scope>
    <source>
        <strain evidence="1">Female2</strain>
        <tissue evidence="1">Blood</tissue>
    </source>
</reference>
<proteinExistence type="predicted"/>
<keyword evidence="2" id="KW-1185">Reference proteome</keyword>
<gene>
    <name evidence="1" type="ORF">GDO86_004564</name>
</gene>
<sequence>MSRKRRSSKFLLRRSLSEQLKDSTSKAWDLLWRNVREKRLAGQ</sequence>
<protein>
    <submittedName>
        <fullName evidence="1">Uncharacterized protein</fullName>
    </submittedName>
</protein>
<dbReference type="Proteomes" id="UP000812440">
    <property type="component" value="Chromosome 2"/>
</dbReference>
<organism evidence="1 2">
    <name type="scientific">Hymenochirus boettgeri</name>
    <name type="common">Congo dwarf clawed frog</name>
    <dbReference type="NCBI Taxonomy" id="247094"/>
    <lineage>
        <taxon>Eukaryota</taxon>
        <taxon>Metazoa</taxon>
        <taxon>Chordata</taxon>
        <taxon>Craniata</taxon>
        <taxon>Vertebrata</taxon>
        <taxon>Euteleostomi</taxon>
        <taxon>Amphibia</taxon>
        <taxon>Batrachia</taxon>
        <taxon>Anura</taxon>
        <taxon>Pipoidea</taxon>
        <taxon>Pipidae</taxon>
        <taxon>Pipinae</taxon>
        <taxon>Hymenochirus</taxon>
    </lineage>
</organism>
<name>A0A8T2K6I6_9PIPI</name>
<comment type="caution">
    <text evidence="1">The sequence shown here is derived from an EMBL/GenBank/DDBJ whole genome shotgun (WGS) entry which is preliminary data.</text>
</comment>